<evidence type="ECO:0000256" key="1">
    <source>
        <dbReference type="SAM" id="MobiDB-lite"/>
    </source>
</evidence>
<feature type="domain" description="KOW" evidence="2">
    <location>
        <begin position="539"/>
        <end position="566"/>
    </location>
</feature>
<dbReference type="RefSeq" id="XP_041218119.1">
    <property type="nucleotide sequence ID" value="XM_041368513.1"/>
</dbReference>
<dbReference type="GeneID" id="64662811"/>
<organism evidence="3 4">
    <name type="scientific">Suillus fuscotomentosus</name>
    <dbReference type="NCBI Taxonomy" id="1912939"/>
    <lineage>
        <taxon>Eukaryota</taxon>
        <taxon>Fungi</taxon>
        <taxon>Dikarya</taxon>
        <taxon>Basidiomycota</taxon>
        <taxon>Agaricomycotina</taxon>
        <taxon>Agaricomycetes</taxon>
        <taxon>Agaricomycetidae</taxon>
        <taxon>Boletales</taxon>
        <taxon>Suillineae</taxon>
        <taxon>Suillaceae</taxon>
        <taxon>Suillus</taxon>
    </lineage>
</organism>
<feature type="domain" description="KOW" evidence="2">
    <location>
        <begin position="279"/>
        <end position="306"/>
    </location>
</feature>
<dbReference type="InterPro" id="IPR005824">
    <property type="entry name" value="KOW"/>
</dbReference>
<name>A0AAD4HDG2_9AGAM</name>
<evidence type="ECO:0000259" key="2">
    <source>
        <dbReference type="SMART" id="SM00739"/>
    </source>
</evidence>
<evidence type="ECO:0000313" key="4">
    <source>
        <dbReference type="Proteomes" id="UP001195769"/>
    </source>
</evidence>
<dbReference type="SUPFAM" id="SSF50104">
    <property type="entry name" value="Translation proteins SH3-like domain"/>
    <property type="match status" value="1"/>
</dbReference>
<feature type="domain" description="KOW" evidence="2">
    <location>
        <begin position="410"/>
        <end position="437"/>
    </location>
</feature>
<dbReference type="AlphaFoldDB" id="A0AAD4HDG2"/>
<feature type="region of interest" description="Disordered" evidence="1">
    <location>
        <begin position="125"/>
        <end position="164"/>
    </location>
</feature>
<feature type="domain" description="KOW" evidence="2">
    <location>
        <begin position="619"/>
        <end position="646"/>
    </location>
</feature>
<feature type="compositionally biased region" description="Acidic residues" evidence="1">
    <location>
        <begin position="125"/>
        <end position="143"/>
    </location>
</feature>
<dbReference type="SMART" id="SM00739">
    <property type="entry name" value="KOW"/>
    <property type="match status" value="6"/>
</dbReference>
<sequence length="988" mass="110286">MSTTAGTKRAAPSDDALEPALKRTRNRTYESTSNVAPSPLANRGAWRILAQFLETEMSYSEMEEKLSLYLGDQYSADDWKDAKTTLFSGEDNVGTCLRNLELLRQRYMPRRPRPWKNMYLDIEANEGDSEEEEEEDGDYDTQDQVDSSARSPKVTSIPGPSAKDTLSKKIDEIYNNATKVSSSSRSRISYRAAWSPATLESRMYLLHVHRTATVYIAEYLHGKGFPVTVSPWLPGQLYVVSDSPKTIASSLPASHKLSVKDYHRISDEERVAVEHSTIKFPNPSWVRVKSGMYKGVIGYVFDPDQSDLFVDVLVVTRKFPYPMPAGSEALIDHSRLPKDKEVTDIIRNGEIIGCAYKGQRYYRGLLLKKFHRYQLELVACPHADDIRLHLQSGFDTPFVKKSIVAFSKQFLRVGDAVRIITGAVPSEIGMVVSIDHGFGGSACIELTLDGHREELEARLEDVERVFWIGDAVRVVAGSYLGLEGHVIQMDKDLFHLCQGVSMEEVQVSRYYLDRRHQTCTTQSHLPLYQHFEPPPESQSIEIGDYIEVLAGEHMEKRGVVTWSSIGGTQLWFQEESPQALTLRSMEYYSGPPSFQVPVAFVKRTRLPQTVKFTKEKGYDLKPGDVVRVARGPEYQAKGIVQSIDFPKARLTLLSESDRSLIDVPIGFVTKILNVSLDSFNNVIGQEVFVVRGGRKGFRATLYGIGGENCTVAINGQARTTLKWQDVVTKYGMRLNGLMLGESDLIAFCDMRKRSYLALQPRRCITPPPVPLAVSSNSSNSISAAHNPSSSNWTAWNLTQDIDGANLNDPSSGVDLSSSTSDPWTIDAQDIQDGIDARAEQLKDNGPLPWFMSKEFSSLFLTYHAMFTVSPSFDHAKFHKRFVSSACPDPFCGANGPAPEGCVAVSCTSSRAGAALEHYHIPAKYLSPAPPRKRKQECFIIDGDYYGQILTISQCSVGKKTAQFTTNDSITITLRFDQICLVQRAQNTM</sequence>
<gene>
    <name evidence="3" type="ORF">F5891DRAFT_1197625</name>
</gene>
<dbReference type="InterPro" id="IPR008991">
    <property type="entry name" value="Translation_prot_SH3-like_sf"/>
</dbReference>
<protein>
    <recommendedName>
        <fullName evidence="2">KOW domain-containing protein</fullName>
    </recommendedName>
</protein>
<comment type="caution">
    <text evidence="3">The sequence shown here is derived from an EMBL/GenBank/DDBJ whole genome shotgun (WGS) entry which is preliminary data.</text>
</comment>
<reference evidence="3" key="1">
    <citation type="journal article" date="2020" name="New Phytol.">
        <title>Comparative genomics reveals dynamic genome evolution in host specialist ectomycorrhizal fungi.</title>
        <authorList>
            <person name="Lofgren L.A."/>
            <person name="Nguyen N.H."/>
            <person name="Vilgalys R."/>
            <person name="Ruytinx J."/>
            <person name="Liao H.L."/>
            <person name="Branco S."/>
            <person name="Kuo A."/>
            <person name="LaButti K."/>
            <person name="Lipzen A."/>
            <person name="Andreopoulos W."/>
            <person name="Pangilinan J."/>
            <person name="Riley R."/>
            <person name="Hundley H."/>
            <person name="Na H."/>
            <person name="Barry K."/>
            <person name="Grigoriev I.V."/>
            <person name="Stajich J.E."/>
            <person name="Kennedy P.G."/>
        </authorList>
    </citation>
    <scope>NUCLEOTIDE SEQUENCE</scope>
    <source>
        <strain evidence="3">FC203</strain>
    </source>
</reference>
<feature type="compositionally biased region" description="Polar residues" evidence="1">
    <location>
        <begin position="144"/>
        <end position="154"/>
    </location>
</feature>
<dbReference type="EMBL" id="JABBWK010000127">
    <property type="protein sequence ID" value="KAG1891643.1"/>
    <property type="molecule type" value="Genomic_DNA"/>
</dbReference>
<feature type="region of interest" description="Disordered" evidence="1">
    <location>
        <begin position="1"/>
        <end position="36"/>
    </location>
</feature>
<feature type="domain" description="KOW" evidence="2">
    <location>
        <begin position="465"/>
        <end position="492"/>
    </location>
</feature>
<keyword evidence="4" id="KW-1185">Reference proteome</keyword>
<feature type="domain" description="KOW" evidence="2">
    <location>
        <begin position="680"/>
        <end position="707"/>
    </location>
</feature>
<dbReference type="InterPro" id="IPR014722">
    <property type="entry name" value="Rib_uL2_dom2"/>
</dbReference>
<evidence type="ECO:0000313" key="3">
    <source>
        <dbReference type="EMBL" id="KAG1891643.1"/>
    </source>
</evidence>
<dbReference type="Proteomes" id="UP001195769">
    <property type="component" value="Unassembled WGS sequence"/>
</dbReference>
<accession>A0AAD4HDG2</accession>
<dbReference type="Gene3D" id="2.30.30.30">
    <property type="match status" value="1"/>
</dbReference>
<proteinExistence type="predicted"/>